<feature type="transmembrane region" description="Helical" evidence="1">
    <location>
        <begin position="57"/>
        <end position="77"/>
    </location>
</feature>
<keyword evidence="1" id="KW-0812">Transmembrane</keyword>
<keyword evidence="1" id="KW-1133">Transmembrane helix</keyword>
<gene>
    <name evidence="2" type="ORF">GGQ98_002969</name>
</gene>
<evidence type="ECO:0000313" key="3">
    <source>
        <dbReference type="Proteomes" id="UP000566324"/>
    </source>
</evidence>
<evidence type="ECO:0000313" key="2">
    <source>
        <dbReference type="EMBL" id="MBB4633334.1"/>
    </source>
</evidence>
<dbReference type="RefSeq" id="WP_184070846.1">
    <property type="nucleotide sequence ID" value="NZ_JACHNZ010000040.1"/>
</dbReference>
<dbReference type="EMBL" id="JACHNZ010000040">
    <property type="protein sequence ID" value="MBB4633334.1"/>
    <property type="molecule type" value="Genomic_DNA"/>
</dbReference>
<comment type="caution">
    <text evidence="2">The sequence shown here is derived from an EMBL/GenBank/DDBJ whole genome shotgun (WGS) entry which is preliminary data.</text>
</comment>
<name>A0A7W7F838_9SPHN</name>
<keyword evidence="1" id="KW-0472">Membrane</keyword>
<protein>
    <submittedName>
        <fullName evidence="2">Uncharacterized protein</fullName>
    </submittedName>
</protein>
<keyword evidence="3" id="KW-1185">Reference proteome</keyword>
<accession>A0A7W7F838</accession>
<dbReference type="AlphaFoldDB" id="A0A7W7F838"/>
<dbReference type="Proteomes" id="UP000566324">
    <property type="component" value="Unassembled WGS sequence"/>
</dbReference>
<sequence>MKRFRIITFAAGTLLAASELARWWGSPRLVPLAFDEVLIGAALAFAALATRRLGPGGLAAAWGAFCGLMLSLLVPTLDHLLNGPPKPSAGFYGVVLTAMLALGVAALAHALTLGREGRRAR</sequence>
<feature type="transmembrane region" description="Helical" evidence="1">
    <location>
        <begin position="89"/>
        <end position="111"/>
    </location>
</feature>
<organism evidence="2 3">
    <name type="scientific">Sphingosinicella soli</name>
    <dbReference type="NCBI Taxonomy" id="333708"/>
    <lineage>
        <taxon>Bacteria</taxon>
        <taxon>Pseudomonadati</taxon>
        <taxon>Pseudomonadota</taxon>
        <taxon>Alphaproteobacteria</taxon>
        <taxon>Sphingomonadales</taxon>
        <taxon>Sphingosinicellaceae</taxon>
        <taxon>Sphingosinicella</taxon>
    </lineage>
</organism>
<proteinExistence type="predicted"/>
<reference evidence="2 3" key="1">
    <citation type="submission" date="2020-08" db="EMBL/GenBank/DDBJ databases">
        <title>Genomic Encyclopedia of Type Strains, Phase IV (KMG-IV): sequencing the most valuable type-strain genomes for metagenomic binning, comparative biology and taxonomic classification.</title>
        <authorList>
            <person name="Goeker M."/>
        </authorList>
    </citation>
    <scope>NUCLEOTIDE SEQUENCE [LARGE SCALE GENOMIC DNA]</scope>
    <source>
        <strain evidence="2 3">DSM 17328</strain>
    </source>
</reference>
<evidence type="ECO:0000256" key="1">
    <source>
        <dbReference type="SAM" id="Phobius"/>
    </source>
</evidence>